<dbReference type="OrthoDB" id="9811044at2"/>
<keyword evidence="1" id="KW-0472">Membrane</keyword>
<feature type="transmembrane region" description="Helical" evidence="1">
    <location>
        <begin position="112"/>
        <end position="131"/>
    </location>
</feature>
<evidence type="ECO:0000313" key="2">
    <source>
        <dbReference type="EMBL" id="KPM49740.1"/>
    </source>
</evidence>
<feature type="transmembrane region" description="Helical" evidence="1">
    <location>
        <begin position="6"/>
        <end position="33"/>
    </location>
</feature>
<dbReference type="EMBL" id="LGTQ01000005">
    <property type="protein sequence ID" value="KPM49740.1"/>
    <property type="molecule type" value="Genomic_DNA"/>
</dbReference>
<dbReference type="AlphaFoldDB" id="A0A0N8HAB9"/>
<evidence type="ECO:0000313" key="3">
    <source>
        <dbReference type="Proteomes" id="UP000050454"/>
    </source>
</evidence>
<proteinExistence type="predicted"/>
<comment type="caution">
    <text evidence="2">The sequence shown here is derived from an EMBL/GenBank/DDBJ whole genome shotgun (WGS) entry which is preliminary data.</text>
</comment>
<feature type="transmembrane region" description="Helical" evidence="1">
    <location>
        <begin position="143"/>
        <end position="169"/>
    </location>
</feature>
<dbReference type="PANTHER" id="PTHR33876:SF4">
    <property type="entry name" value="CHLOROPLAST PROTEIN FOR GROWTH AND FERTILITY 2"/>
    <property type="match status" value="1"/>
</dbReference>
<keyword evidence="1" id="KW-0812">Transmembrane</keyword>
<dbReference type="InterPro" id="IPR052776">
    <property type="entry name" value="Chloro_ReproSupport/MetalTrans"/>
</dbReference>
<dbReference type="Proteomes" id="UP000050454">
    <property type="component" value="Unassembled WGS sequence"/>
</dbReference>
<protein>
    <submittedName>
        <fullName evidence="2">Urease accessory protein</fullName>
    </submittedName>
</protein>
<reference evidence="2 3" key="1">
    <citation type="submission" date="2015-07" db="EMBL/GenBank/DDBJ databases">
        <title>The draft genome sequence of Leadbetterella sp. JN14-9.</title>
        <authorList>
            <person name="Liu Y."/>
            <person name="Du J."/>
            <person name="Shao Z."/>
        </authorList>
    </citation>
    <scope>NUCLEOTIDE SEQUENCE [LARGE SCALE GENOMIC DNA]</scope>
    <source>
        <strain evidence="2 3">JN14-9</strain>
    </source>
</reference>
<sequence>MTDLTFIAFSTAMVGFLHAFEADHIVAVSNLVTRRSSTKLAIKDGAFWGLGHSSIILIVGLIFLLGKFLLDETLFGYFEVIVGLMLIILGIIRLRKVIIDNNSPTHHHDHKVAYGVGAVHGLAGSGAVIIAALSETKSPNEGIIYLILFGIGSILGMMLAAGVFSLPFSTFFLKNKNITKALSLLSALLCIGLGSFIIYENLI</sequence>
<feature type="transmembrane region" description="Helical" evidence="1">
    <location>
        <begin position="181"/>
        <end position="199"/>
    </location>
</feature>
<keyword evidence="1" id="KW-1133">Transmembrane helix</keyword>
<feature type="transmembrane region" description="Helical" evidence="1">
    <location>
        <begin position="45"/>
        <end position="68"/>
    </location>
</feature>
<keyword evidence="3" id="KW-1185">Reference proteome</keyword>
<accession>A0A0N8HAB9</accession>
<evidence type="ECO:0000256" key="1">
    <source>
        <dbReference type="SAM" id="Phobius"/>
    </source>
</evidence>
<organism evidence="2 3">
    <name type="scientific">Jiulongibacter sediminis</name>
    <dbReference type="NCBI Taxonomy" id="1605367"/>
    <lineage>
        <taxon>Bacteria</taxon>
        <taxon>Pseudomonadati</taxon>
        <taxon>Bacteroidota</taxon>
        <taxon>Cytophagia</taxon>
        <taxon>Cytophagales</taxon>
        <taxon>Leadbetterellaceae</taxon>
        <taxon>Jiulongibacter</taxon>
    </lineage>
</organism>
<dbReference type="STRING" id="1605367.AFM12_03935"/>
<feature type="transmembrane region" description="Helical" evidence="1">
    <location>
        <begin position="74"/>
        <end position="92"/>
    </location>
</feature>
<name>A0A0N8HAB9_9BACT</name>
<dbReference type="RefSeq" id="WP_055144110.1">
    <property type="nucleotide sequence ID" value="NZ_JXSZ01000005.1"/>
</dbReference>
<dbReference type="PANTHER" id="PTHR33876">
    <property type="entry name" value="UNNAMED PRODUCT"/>
    <property type="match status" value="1"/>
</dbReference>
<gene>
    <name evidence="2" type="ORF">AFM12_03935</name>
</gene>